<reference evidence="2 3" key="2">
    <citation type="submission" date="2024-07" db="EMBL/GenBank/DDBJ databases">
        <authorList>
            <person name="Akdeniz Z."/>
        </authorList>
    </citation>
    <scope>NUCLEOTIDE SEQUENCE [LARGE SCALE GENOMIC DNA]</scope>
</reference>
<dbReference type="InterPro" id="IPR027417">
    <property type="entry name" value="P-loop_NTPase"/>
</dbReference>
<dbReference type="EMBL" id="CAXDID020000054">
    <property type="protein sequence ID" value="CAL6006764.1"/>
    <property type="molecule type" value="Genomic_DNA"/>
</dbReference>
<dbReference type="AlphaFoldDB" id="A0AA86RJA9"/>
<evidence type="ECO:0000313" key="3">
    <source>
        <dbReference type="Proteomes" id="UP001642409"/>
    </source>
</evidence>
<evidence type="ECO:0000313" key="1">
    <source>
        <dbReference type="EMBL" id="CAI9975878.1"/>
    </source>
</evidence>
<accession>A0AA86RJA9</accession>
<keyword evidence="3" id="KW-1185">Reference proteome</keyword>
<protein>
    <submittedName>
        <fullName evidence="1">Small GTPase</fullName>
    </submittedName>
    <submittedName>
        <fullName evidence="2">Small_GTPase</fullName>
    </submittedName>
</protein>
<dbReference type="SUPFAM" id="SSF52540">
    <property type="entry name" value="P-loop containing nucleoside triphosphate hydrolases"/>
    <property type="match status" value="1"/>
</dbReference>
<reference evidence="1" key="1">
    <citation type="submission" date="2023-06" db="EMBL/GenBank/DDBJ databases">
        <authorList>
            <person name="Kurt Z."/>
        </authorList>
    </citation>
    <scope>NUCLEOTIDE SEQUENCE</scope>
</reference>
<proteinExistence type="predicted"/>
<sequence>MRTYKIVVVGDEHVGKSSLIRVMSGHEFPDNPYTIFSDYSREVTVISTQSWCSGTPLDN</sequence>
<organism evidence="1">
    <name type="scientific">Hexamita inflata</name>
    <dbReference type="NCBI Taxonomy" id="28002"/>
    <lineage>
        <taxon>Eukaryota</taxon>
        <taxon>Metamonada</taxon>
        <taxon>Diplomonadida</taxon>
        <taxon>Hexamitidae</taxon>
        <taxon>Hexamitinae</taxon>
        <taxon>Hexamita</taxon>
    </lineage>
</organism>
<dbReference type="Gene3D" id="3.40.50.300">
    <property type="entry name" value="P-loop containing nucleotide triphosphate hydrolases"/>
    <property type="match status" value="1"/>
</dbReference>
<evidence type="ECO:0000313" key="2">
    <source>
        <dbReference type="EMBL" id="CAL6006764.1"/>
    </source>
</evidence>
<comment type="caution">
    <text evidence="1">The sequence shown here is derived from an EMBL/GenBank/DDBJ whole genome shotgun (WGS) entry which is preliminary data.</text>
</comment>
<dbReference type="InterPro" id="IPR001806">
    <property type="entry name" value="Small_GTPase"/>
</dbReference>
<dbReference type="GO" id="GO:0005525">
    <property type="term" value="F:GTP binding"/>
    <property type="evidence" value="ECO:0007669"/>
    <property type="project" value="InterPro"/>
</dbReference>
<dbReference type="Proteomes" id="UP001642409">
    <property type="component" value="Unassembled WGS sequence"/>
</dbReference>
<dbReference type="EMBL" id="CATOUU010001170">
    <property type="protein sequence ID" value="CAI9975878.1"/>
    <property type="molecule type" value="Genomic_DNA"/>
</dbReference>
<gene>
    <name evidence="2" type="ORF">HINF_LOCUS20317</name>
    <name evidence="1" type="ORF">HINF_LOCUS63523</name>
</gene>
<dbReference type="GO" id="GO:0003924">
    <property type="term" value="F:GTPase activity"/>
    <property type="evidence" value="ECO:0007669"/>
    <property type="project" value="InterPro"/>
</dbReference>
<name>A0AA86RJA9_9EUKA</name>
<dbReference type="Pfam" id="PF00071">
    <property type="entry name" value="Ras"/>
    <property type="match status" value="1"/>
</dbReference>